<feature type="region of interest" description="Disordered" evidence="1">
    <location>
        <begin position="61"/>
        <end position="82"/>
    </location>
</feature>
<comment type="caution">
    <text evidence="2">The sequence shown here is derived from an EMBL/GenBank/DDBJ whole genome shotgun (WGS) entry which is preliminary data.</text>
</comment>
<proteinExistence type="predicted"/>
<dbReference type="RefSeq" id="WP_344213236.1">
    <property type="nucleotide sequence ID" value="NZ_BAAAOS010000018.1"/>
</dbReference>
<protein>
    <submittedName>
        <fullName evidence="2">DUF2630 family protein</fullName>
    </submittedName>
</protein>
<name>A0ABN2D6S0_9ACTN</name>
<evidence type="ECO:0000313" key="3">
    <source>
        <dbReference type="Proteomes" id="UP001500393"/>
    </source>
</evidence>
<gene>
    <name evidence="2" type="ORF">GCM10009789_25530</name>
</gene>
<evidence type="ECO:0000313" key="2">
    <source>
        <dbReference type="EMBL" id="GAA1570903.1"/>
    </source>
</evidence>
<sequence length="82" mass="9451">MPTDESVQEAIRRLVDEEHVLRANRAQRVDALATRGQRLQELEVELDQCWDLLRQRRALRAAGGDPEKATARPTGQVERYLQ</sequence>
<keyword evidence="3" id="KW-1185">Reference proteome</keyword>
<accession>A0ABN2D6S0</accession>
<dbReference type="Pfam" id="PF10944">
    <property type="entry name" value="DUF2630"/>
    <property type="match status" value="1"/>
</dbReference>
<evidence type="ECO:0000256" key="1">
    <source>
        <dbReference type="SAM" id="MobiDB-lite"/>
    </source>
</evidence>
<reference evidence="2 3" key="1">
    <citation type="journal article" date="2019" name="Int. J. Syst. Evol. Microbiol.">
        <title>The Global Catalogue of Microorganisms (GCM) 10K type strain sequencing project: providing services to taxonomists for standard genome sequencing and annotation.</title>
        <authorList>
            <consortium name="The Broad Institute Genomics Platform"/>
            <consortium name="The Broad Institute Genome Sequencing Center for Infectious Disease"/>
            <person name="Wu L."/>
            <person name="Ma J."/>
        </authorList>
    </citation>
    <scope>NUCLEOTIDE SEQUENCE [LARGE SCALE GENOMIC DNA]</scope>
    <source>
        <strain evidence="2 3">JCM 14969</strain>
    </source>
</reference>
<dbReference type="EMBL" id="BAAAOS010000018">
    <property type="protein sequence ID" value="GAA1570903.1"/>
    <property type="molecule type" value="Genomic_DNA"/>
</dbReference>
<dbReference type="Proteomes" id="UP001500393">
    <property type="component" value="Unassembled WGS sequence"/>
</dbReference>
<dbReference type="InterPro" id="IPR020311">
    <property type="entry name" value="Uncharacterised_Rv0898c"/>
</dbReference>
<organism evidence="2 3">
    <name type="scientific">Kribbella sancticallisti</name>
    <dbReference type="NCBI Taxonomy" id="460087"/>
    <lineage>
        <taxon>Bacteria</taxon>
        <taxon>Bacillati</taxon>
        <taxon>Actinomycetota</taxon>
        <taxon>Actinomycetes</taxon>
        <taxon>Propionibacteriales</taxon>
        <taxon>Kribbellaceae</taxon>
        <taxon>Kribbella</taxon>
    </lineage>
</organism>